<feature type="compositionally biased region" description="Polar residues" evidence="1">
    <location>
        <begin position="1016"/>
        <end position="1025"/>
    </location>
</feature>
<dbReference type="AlphaFoldDB" id="A0A8H4LJL0"/>
<feature type="region of interest" description="Disordered" evidence="1">
    <location>
        <begin position="298"/>
        <end position="337"/>
    </location>
</feature>
<dbReference type="PROSITE" id="PS50010">
    <property type="entry name" value="DH_2"/>
    <property type="match status" value="1"/>
</dbReference>
<feature type="compositionally biased region" description="Basic residues" evidence="1">
    <location>
        <begin position="303"/>
        <end position="312"/>
    </location>
</feature>
<dbReference type="PANTHER" id="PTHR45818:SF3">
    <property type="entry name" value="PROTEIN VAV"/>
    <property type="match status" value="1"/>
</dbReference>
<feature type="region of interest" description="Disordered" evidence="1">
    <location>
        <begin position="982"/>
        <end position="1025"/>
    </location>
</feature>
<dbReference type="SUPFAM" id="SSF48065">
    <property type="entry name" value="DBL homology domain (DH-domain)"/>
    <property type="match status" value="1"/>
</dbReference>
<feature type="region of interest" description="Disordered" evidence="1">
    <location>
        <begin position="875"/>
        <end position="961"/>
    </location>
</feature>
<dbReference type="InterPro" id="IPR035899">
    <property type="entry name" value="DBL_dom_sf"/>
</dbReference>
<feature type="compositionally biased region" description="Polar residues" evidence="1">
    <location>
        <begin position="918"/>
        <end position="948"/>
    </location>
</feature>
<dbReference type="OrthoDB" id="8059989at2759"/>
<dbReference type="Proteomes" id="UP000554235">
    <property type="component" value="Unassembled WGS sequence"/>
</dbReference>
<dbReference type="InterPro" id="IPR000219">
    <property type="entry name" value="DH_dom"/>
</dbReference>
<evidence type="ECO:0000256" key="1">
    <source>
        <dbReference type="SAM" id="MobiDB-lite"/>
    </source>
</evidence>
<protein>
    <recommendedName>
        <fullName evidence="2">DH domain-containing protein</fullName>
    </recommendedName>
</protein>
<organism evidence="3 4">
    <name type="scientific">Fusarium albosuccineum</name>
    <dbReference type="NCBI Taxonomy" id="1237068"/>
    <lineage>
        <taxon>Eukaryota</taxon>
        <taxon>Fungi</taxon>
        <taxon>Dikarya</taxon>
        <taxon>Ascomycota</taxon>
        <taxon>Pezizomycotina</taxon>
        <taxon>Sordariomycetes</taxon>
        <taxon>Hypocreomycetidae</taxon>
        <taxon>Hypocreales</taxon>
        <taxon>Nectriaceae</taxon>
        <taxon>Fusarium</taxon>
        <taxon>Fusarium decemcellulare species complex</taxon>
    </lineage>
</organism>
<dbReference type="PANTHER" id="PTHR45818">
    <property type="entry name" value="PROTEIN VAV"/>
    <property type="match status" value="1"/>
</dbReference>
<feature type="region of interest" description="Disordered" evidence="1">
    <location>
        <begin position="422"/>
        <end position="441"/>
    </location>
</feature>
<sequence>MTTHGPCLGWSLGITGKERCGESKLSISPRYWVLPVTEHALFGIGWLFWALVRSTGLARDSGDILPLFHHPSSPPCSEISSEPGLLEPYFGFLGSIPRYASWILRRGLFFSMALANPPTLSPGVAPGIHTSRYSNWAATGLANCSGSTNPFDSLGRFYDTNFNAALDAFHINAIGPPAALESISSQREPPKKSSDSQTCVQCPRISTDYLDGLGRDDHSLKRSKSKRPFRKWMQSLQRRGSDREVIRDTDVGWEHIGSSEIYEQALRQRISRTIPSSESSLGFIAAVQSARTSLAGASSLIRSRGHHRRSHCTSRPGRSSRASVSAPRFSEDSTPLEKAEADLAATRRSLQRRQVLEELINTEEGYIGDIRFLVNSYVTMLAALPDLPEQLRSSINLNLNQIIALHDEILGELHRVIPDSEYNQSDQLKPPTDFTNSNNGHRRCHSLDTFLDPRANLRELQSARGVSADPQVVAEVAKVFSKNVMYRFFIYKEYGAKYEKMIKSVGFADGTLPKWEVYQRGVESFVSCFESLKVEDIVYKKALTVCDLLVKPVQRICKYPLLFSELLKCTPALDCPNSHMEVEAALVRLREATAEINRSTENDDTKAMLQKTWLLQDRIVFPERRLDANSKNRIRSFGHIQLCGALHVCWQTEDSVEGQYMICLLYRDVLCLASGGKFDRIYTILACIDLYGIKLQAIDNGRGLQCHGAPFSWKIVFESDHQLYELIMTACNANEEAEWQGRLQESLDRDQDEKPPVLDSFLSLDIKSLGAVFGRQGTIARRMSFHRATAVGPNSPLFHVILKGTSAVKPGNSTTAGLTGLNRSQSLLSTRPRIPVLAPSRSERARLEILLEDVWSQDIIPLPGMTSIARNEQMVRRSASTMMRKLSVASMSKRSGSISRRGNEDATSDGLARKTSKSSESGLVRNGQTDCESSNSNPNKSTSLSEAQEMNEERDCMPVVRSPRLGLTPVSEVRTIETTREEKLKKRAVVPAPATSSHRRSSSQSSRKTGIYPRTIGTTENSSPLTKIKMQSNSNRWVKVKSPKNEKKGHRFRRFFGSKFYV</sequence>
<accession>A0A8H4LJL0</accession>
<evidence type="ECO:0000313" key="3">
    <source>
        <dbReference type="EMBL" id="KAF4469347.1"/>
    </source>
</evidence>
<dbReference type="GO" id="GO:0005085">
    <property type="term" value="F:guanyl-nucleotide exchange factor activity"/>
    <property type="evidence" value="ECO:0007669"/>
    <property type="project" value="InterPro"/>
</dbReference>
<evidence type="ECO:0000259" key="2">
    <source>
        <dbReference type="PROSITE" id="PS50010"/>
    </source>
</evidence>
<feature type="compositionally biased region" description="Polar residues" evidence="1">
    <location>
        <begin position="889"/>
        <end position="900"/>
    </location>
</feature>
<feature type="compositionally biased region" description="Polar residues" evidence="1">
    <location>
        <begin position="422"/>
        <end position="439"/>
    </location>
</feature>
<evidence type="ECO:0000313" key="4">
    <source>
        <dbReference type="Proteomes" id="UP000554235"/>
    </source>
</evidence>
<reference evidence="3 4" key="1">
    <citation type="submission" date="2020-01" db="EMBL/GenBank/DDBJ databases">
        <title>Identification and distribution of gene clusters putatively required for synthesis of sphingolipid metabolism inhibitors in phylogenetically diverse species of the filamentous fungus Fusarium.</title>
        <authorList>
            <person name="Kim H.-S."/>
            <person name="Busman M."/>
            <person name="Brown D.W."/>
            <person name="Divon H."/>
            <person name="Uhlig S."/>
            <person name="Proctor R.H."/>
        </authorList>
    </citation>
    <scope>NUCLEOTIDE SEQUENCE [LARGE SCALE GENOMIC DNA]</scope>
    <source>
        <strain evidence="3 4">NRRL 20459</strain>
    </source>
</reference>
<gene>
    <name evidence="3" type="ORF">FALBO_3748</name>
</gene>
<keyword evidence="4" id="KW-1185">Reference proteome</keyword>
<dbReference type="GO" id="GO:0005737">
    <property type="term" value="C:cytoplasm"/>
    <property type="evidence" value="ECO:0007669"/>
    <property type="project" value="TreeGrafter"/>
</dbReference>
<name>A0A8H4LJL0_9HYPO</name>
<comment type="caution">
    <text evidence="3">The sequence shown here is derived from an EMBL/GenBank/DDBJ whole genome shotgun (WGS) entry which is preliminary data.</text>
</comment>
<dbReference type="Gene3D" id="1.20.900.10">
    <property type="entry name" value="Dbl homology (DH) domain"/>
    <property type="match status" value="1"/>
</dbReference>
<feature type="domain" description="DH" evidence="2">
    <location>
        <begin position="351"/>
        <end position="599"/>
    </location>
</feature>
<dbReference type="Pfam" id="PF00621">
    <property type="entry name" value="RhoGEF"/>
    <property type="match status" value="1"/>
</dbReference>
<proteinExistence type="predicted"/>
<dbReference type="SMART" id="SM00325">
    <property type="entry name" value="RhoGEF"/>
    <property type="match status" value="1"/>
</dbReference>
<dbReference type="EMBL" id="JAADYS010000488">
    <property type="protein sequence ID" value="KAF4469347.1"/>
    <property type="molecule type" value="Genomic_DNA"/>
</dbReference>